<name>A0A6J7K2D4_9ZZZZ</name>
<dbReference type="AlphaFoldDB" id="A0A6J7K2D4"/>
<dbReference type="EMBL" id="CAFBNL010000022">
    <property type="protein sequence ID" value="CAB4949139.1"/>
    <property type="molecule type" value="Genomic_DNA"/>
</dbReference>
<organism evidence="2">
    <name type="scientific">freshwater metagenome</name>
    <dbReference type="NCBI Taxonomy" id="449393"/>
    <lineage>
        <taxon>unclassified sequences</taxon>
        <taxon>metagenomes</taxon>
        <taxon>ecological metagenomes</taxon>
    </lineage>
</organism>
<evidence type="ECO:0000256" key="1">
    <source>
        <dbReference type="SAM" id="MobiDB-lite"/>
    </source>
</evidence>
<feature type="region of interest" description="Disordered" evidence="1">
    <location>
        <begin position="77"/>
        <end position="96"/>
    </location>
</feature>
<accession>A0A6J7K2D4</accession>
<reference evidence="2" key="1">
    <citation type="submission" date="2020-05" db="EMBL/GenBank/DDBJ databases">
        <authorList>
            <person name="Chiriac C."/>
            <person name="Salcher M."/>
            <person name="Ghai R."/>
            <person name="Kavagutti S V."/>
        </authorList>
    </citation>
    <scope>NUCLEOTIDE SEQUENCE</scope>
</reference>
<proteinExistence type="predicted"/>
<evidence type="ECO:0000313" key="2">
    <source>
        <dbReference type="EMBL" id="CAB4949139.1"/>
    </source>
</evidence>
<sequence length="364" mass="36819">MKLKSRIIGSSMVAVLALGMSAAPTFATTSPVDPPVAAAGQTVYPQGTQVSYGGCTGMLIGTLKSVELDSLGKPMGLGTTNRNISSSSKGVPSTPEQAANMVNGIPTPIVGSCIVDGRIGVTNLAGGAIGSKTVLKSSTKLSSPATSCNSDFNGNGIPREPAAFVTKQVPTGLSQANGGSIVTTTASVGGDFQSTTRALSGKFSYTFSDATKSDAYIRVQGFDGELATVIWLTGIVTKGEFVGSTVGGNVWFNPVAKNKLATTYYAARTLSTGPSNLDLLADAYIADPANAGLVSLGAFYGSIFTYSVAPGYMGGGALFDGPAAGALGCLTGDVMIPGIQTIAIGAGNREHLKNATTEGIRFLL</sequence>
<protein>
    <submittedName>
        <fullName evidence="2">Unannotated protein</fullName>
    </submittedName>
</protein>
<gene>
    <name evidence="2" type="ORF">UFOPK3789_00571</name>
</gene>
<feature type="compositionally biased region" description="Polar residues" evidence="1">
    <location>
        <begin position="78"/>
        <end position="96"/>
    </location>
</feature>